<reference evidence="8 9" key="1">
    <citation type="journal article" date="2019" name="Int. J. Syst. Evol. Microbiol.">
        <title>The Global Catalogue of Microorganisms (GCM) 10K type strain sequencing project: providing services to taxonomists for standard genome sequencing and annotation.</title>
        <authorList>
            <consortium name="The Broad Institute Genomics Platform"/>
            <consortium name="The Broad Institute Genome Sequencing Center for Infectious Disease"/>
            <person name="Wu L."/>
            <person name="Ma J."/>
        </authorList>
    </citation>
    <scope>NUCLEOTIDE SEQUENCE [LARGE SCALE GENOMIC DNA]</scope>
    <source>
        <strain evidence="8 9">JCM 16378</strain>
    </source>
</reference>
<dbReference type="Gene3D" id="1.10.10.10">
    <property type="entry name" value="Winged helix-like DNA-binding domain superfamily/Winged helix DNA-binding domain"/>
    <property type="match status" value="1"/>
</dbReference>
<dbReference type="PANTHER" id="PTHR43133:SF50">
    <property type="entry name" value="ECF RNA POLYMERASE SIGMA FACTOR SIGM"/>
    <property type="match status" value="1"/>
</dbReference>
<sequence>MEPQQDFEEFVRARWSPLLRTAILLAGDPYSGEDLLQDTLARAAQRWTVIAAAGSPEAYVRRILYTRSVDTWRWRRRQADPVDVEAATAGGGPGRLGPDGRGLDHTDHTQLTDARVALASALRRLTPKQRAVLVVRFYEDRTEVEAARILGCSVNTVKSQTRHALGRLRELAPELAETFGRQEVSS</sequence>
<dbReference type="InterPro" id="IPR013324">
    <property type="entry name" value="RNA_pol_sigma_r3/r4-like"/>
</dbReference>
<evidence type="ECO:0000256" key="4">
    <source>
        <dbReference type="ARBA" id="ARBA00023125"/>
    </source>
</evidence>
<protein>
    <submittedName>
        <fullName evidence="8">SigE family RNA polymerase sigma factor</fullName>
    </submittedName>
</protein>
<dbReference type="InterPro" id="IPR014284">
    <property type="entry name" value="RNA_pol_sigma-70_dom"/>
</dbReference>
<dbReference type="Pfam" id="PF04545">
    <property type="entry name" value="Sigma70_r4"/>
    <property type="match status" value="1"/>
</dbReference>
<evidence type="ECO:0000256" key="5">
    <source>
        <dbReference type="ARBA" id="ARBA00023163"/>
    </source>
</evidence>
<dbReference type="CDD" id="cd06171">
    <property type="entry name" value="Sigma70_r4"/>
    <property type="match status" value="1"/>
</dbReference>
<proteinExistence type="inferred from homology"/>
<evidence type="ECO:0000256" key="2">
    <source>
        <dbReference type="ARBA" id="ARBA00023015"/>
    </source>
</evidence>
<dbReference type="Gene3D" id="1.10.1740.10">
    <property type="match status" value="1"/>
</dbReference>
<name>A0ABN3UL55_9MICO</name>
<organism evidence="8 9">
    <name type="scientific">Pedococcus aerophilus</name>
    <dbReference type="NCBI Taxonomy" id="436356"/>
    <lineage>
        <taxon>Bacteria</taxon>
        <taxon>Bacillati</taxon>
        <taxon>Actinomycetota</taxon>
        <taxon>Actinomycetes</taxon>
        <taxon>Micrococcales</taxon>
        <taxon>Intrasporangiaceae</taxon>
        <taxon>Pedococcus</taxon>
    </lineage>
</organism>
<accession>A0ABN3UL55</accession>
<dbReference type="InterPro" id="IPR007630">
    <property type="entry name" value="RNA_pol_sigma70_r4"/>
</dbReference>
<dbReference type="EMBL" id="BAAARN010000001">
    <property type="protein sequence ID" value="GAA2734984.1"/>
    <property type="molecule type" value="Genomic_DNA"/>
</dbReference>
<dbReference type="NCBIfam" id="TIGR02937">
    <property type="entry name" value="sigma70-ECF"/>
    <property type="match status" value="1"/>
</dbReference>
<feature type="region of interest" description="Disordered" evidence="6">
    <location>
        <begin position="83"/>
        <end position="106"/>
    </location>
</feature>
<keyword evidence="4" id="KW-0238">DNA-binding</keyword>
<evidence type="ECO:0000256" key="3">
    <source>
        <dbReference type="ARBA" id="ARBA00023082"/>
    </source>
</evidence>
<feature type="domain" description="RNA polymerase sigma-70 region 4" evidence="7">
    <location>
        <begin position="121"/>
        <end position="170"/>
    </location>
</feature>
<comment type="similarity">
    <text evidence="1">Belongs to the sigma-70 factor family. ECF subfamily.</text>
</comment>
<keyword evidence="5" id="KW-0804">Transcription</keyword>
<gene>
    <name evidence="8" type="ORF">GCM10009867_16290</name>
</gene>
<keyword evidence="2" id="KW-0805">Transcription regulation</keyword>
<comment type="caution">
    <text evidence="8">The sequence shown here is derived from an EMBL/GenBank/DDBJ whole genome shotgun (WGS) entry which is preliminary data.</text>
</comment>
<evidence type="ECO:0000259" key="7">
    <source>
        <dbReference type="Pfam" id="PF04545"/>
    </source>
</evidence>
<dbReference type="InterPro" id="IPR036388">
    <property type="entry name" value="WH-like_DNA-bd_sf"/>
</dbReference>
<keyword evidence="3" id="KW-0731">Sigma factor</keyword>
<evidence type="ECO:0000256" key="6">
    <source>
        <dbReference type="SAM" id="MobiDB-lite"/>
    </source>
</evidence>
<dbReference type="InterPro" id="IPR013325">
    <property type="entry name" value="RNA_pol_sigma_r2"/>
</dbReference>
<dbReference type="RefSeq" id="WP_344191989.1">
    <property type="nucleotide sequence ID" value="NZ_BAAARN010000001.1"/>
</dbReference>
<evidence type="ECO:0000256" key="1">
    <source>
        <dbReference type="ARBA" id="ARBA00010641"/>
    </source>
</evidence>
<dbReference type="Proteomes" id="UP001501326">
    <property type="component" value="Unassembled WGS sequence"/>
</dbReference>
<dbReference type="SUPFAM" id="SSF88659">
    <property type="entry name" value="Sigma3 and sigma4 domains of RNA polymerase sigma factors"/>
    <property type="match status" value="1"/>
</dbReference>
<dbReference type="SUPFAM" id="SSF88946">
    <property type="entry name" value="Sigma2 domain of RNA polymerase sigma factors"/>
    <property type="match status" value="1"/>
</dbReference>
<evidence type="ECO:0000313" key="8">
    <source>
        <dbReference type="EMBL" id="GAA2734984.1"/>
    </source>
</evidence>
<dbReference type="InterPro" id="IPR039425">
    <property type="entry name" value="RNA_pol_sigma-70-like"/>
</dbReference>
<feature type="compositionally biased region" description="Gly residues" evidence="6">
    <location>
        <begin position="89"/>
        <end position="100"/>
    </location>
</feature>
<dbReference type="PANTHER" id="PTHR43133">
    <property type="entry name" value="RNA POLYMERASE ECF-TYPE SIGMA FACTO"/>
    <property type="match status" value="1"/>
</dbReference>
<keyword evidence="9" id="KW-1185">Reference proteome</keyword>
<evidence type="ECO:0000313" key="9">
    <source>
        <dbReference type="Proteomes" id="UP001501326"/>
    </source>
</evidence>